<comment type="similarity">
    <text evidence="2">Belongs to the NrfD family.</text>
</comment>
<name>A0A852W1E3_PSEA5</name>
<dbReference type="EMBL" id="JACCCZ010000001">
    <property type="protein sequence ID" value="NYG00235.1"/>
    <property type="molecule type" value="Genomic_DNA"/>
</dbReference>
<keyword evidence="5" id="KW-1133">Transmembrane helix</keyword>
<comment type="caution">
    <text evidence="8">The sequence shown here is derived from an EMBL/GenBank/DDBJ whole genome shotgun (WGS) entry which is preliminary data.</text>
</comment>
<keyword evidence="6" id="KW-0472">Membrane</keyword>
<evidence type="ECO:0000256" key="2">
    <source>
        <dbReference type="ARBA" id="ARBA00008929"/>
    </source>
</evidence>
<dbReference type="Gene3D" id="1.20.1630.10">
    <property type="entry name" value="Formate dehydrogenase/DMSO reductase domain"/>
    <property type="match status" value="1"/>
</dbReference>
<evidence type="ECO:0000256" key="6">
    <source>
        <dbReference type="ARBA" id="ARBA00023136"/>
    </source>
</evidence>
<feature type="compositionally biased region" description="Low complexity" evidence="7">
    <location>
        <begin position="380"/>
        <end position="391"/>
    </location>
</feature>
<feature type="region of interest" description="Disordered" evidence="7">
    <location>
        <begin position="352"/>
        <end position="399"/>
    </location>
</feature>
<keyword evidence="9" id="KW-1185">Reference proteome</keyword>
<proteinExistence type="inferred from homology"/>
<keyword evidence="3" id="KW-1003">Cell membrane</keyword>
<feature type="region of interest" description="Disordered" evidence="7">
    <location>
        <begin position="1"/>
        <end position="51"/>
    </location>
</feature>
<sequence>MTADGTGPAAGQAAPGPDVADEAPAGHDDTRPGPSRAERRRRRRGGRGERLMVPEADFRSYHDRPIIKPPVWKVPDVPAYLYLGGAAGVSASTAALADLTGPPGLRRSGRLVAAGGAVASVAFLIHDLGRPERFLHMMRVFKPTSPLSVGSWILAPFGTVTGAAAASEVTGLLPGAGRAAGLVGGLLGPAMTTYTAVLLADTAVPGWHEAYRELPFVFAGSALAAGGGSALLTGHGDGPPRRIAVAGAALELAATHRTETAIGMSAHAYRSGRAGRVLRAARAATLGGLVAALAGPLLDRLRPGSRRRRRGFDAAAGLLLNAGSAATRWGVFDAGMATAWDPAYTVVPQRDRLRRREAARTAEEERGDLGTVPPGEAVTAGDLPGPDPAGAGSDGGPAW</sequence>
<dbReference type="InterPro" id="IPR005614">
    <property type="entry name" value="NrfD-like"/>
</dbReference>
<comment type="subcellular location">
    <subcellularLocation>
        <location evidence="1">Cell membrane</location>
        <topology evidence="1">Multi-pass membrane protein</topology>
    </subcellularLocation>
</comment>
<feature type="compositionally biased region" description="Low complexity" evidence="7">
    <location>
        <begin position="1"/>
        <end position="18"/>
    </location>
</feature>
<dbReference type="Proteomes" id="UP000549695">
    <property type="component" value="Unassembled WGS sequence"/>
</dbReference>
<dbReference type="AlphaFoldDB" id="A0A852W1E3"/>
<protein>
    <submittedName>
        <fullName evidence="8">Formate-dependent nitrite reductase membrane component NrfD</fullName>
    </submittedName>
</protein>
<evidence type="ECO:0000313" key="9">
    <source>
        <dbReference type="Proteomes" id="UP000549695"/>
    </source>
</evidence>
<evidence type="ECO:0000256" key="4">
    <source>
        <dbReference type="ARBA" id="ARBA00022692"/>
    </source>
</evidence>
<gene>
    <name evidence="8" type="ORF">HDA37_000520</name>
</gene>
<accession>A0A852W1E3</accession>
<feature type="compositionally biased region" description="Basic and acidic residues" evidence="7">
    <location>
        <begin position="352"/>
        <end position="368"/>
    </location>
</feature>
<evidence type="ECO:0000256" key="3">
    <source>
        <dbReference type="ARBA" id="ARBA00022475"/>
    </source>
</evidence>
<reference evidence="8 9" key="1">
    <citation type="submission" date="2020-07" db="EMBL/GenBank/DDBJ databases">
        <title>Sequencing the genomes of 1000 actinobacteria strains.</title>
        <authorList>
            <person name="Klenk H.-P."/>
        </authorList>
    </citation>
    <scope>NUCLEOTIDE SEQUENCE [LARGE SCALE GENOMIC DNA]</scope>
    <source>
        <strain evidence="8 9">DSM 44749</strain>
    </source>
</reference>
<evidence type="ECO:0000256" key="1">
    <source>
        <dbReference type="ARBA" id="ARBA00004651"/>
    </source>
</evidence>
<evidence type="ECO:0000313" key="8">
    <source>
        <dbReference type="EMBL" id="NYG00235.1"/>
    </source>
</evidence>
<organism evidence="8 9">
    <name type="scientific">Pseudonocardia alni</name>
    <name type="common">Amycolata alni</name>
    <dbReference type="NCBI Taxonomy" id="33907"/>
    <lineage>
        <taxon>Bacteria</taxon>
        <taxon>Bacillati</taxon>
        <taxon>Actinomycetota</taxon>
        <taxon>Actinomycetes</taxon>
        <taxon>Pseudonocardiales</taxon>
        <taxon>Pseudonocardiaceae</taxon>
        <taxon>Pseudonocardia</taxon>
    </lineage>
</organism>
<dbReference type="Pfam" id="PF03916">
    <property type="entry name" value="NrfD"/>
    <property type="match status" value="1"/>
</dbReference>
<keyword evidence="4" id="KW-0812">Transmembrane</keyword>
<evidence type="ECO:0000256" key="7">
    <source>
        <dbReference type="SAM" id="MobiDB-lite"/>
    </source>
</evidence>
<evidence type="ECO:0000256" key="5">
    <source>
        <dbReference type="ARBA" id="ARBA00022989"/>
    </source>
</evidence>
<dbReference type="GO" id="GO:0005886">
    <property type="term" value="C:plasma membrane"/>
    <property type="evidence" value="ECO:0007669"/>
    <property type="project" value="UniProtKB-SubCell"/>
</dbReference>